<name>B0DQJ2_LACBS</name>
<dbReference type="EMBL" id="DS547126">
    <property type="protein sequence ID" value="EDR03044.1"/>
    <property type="molecule type" value="Genomic_DNA"/>
</dbReference>
<evidence type="ECO:0000313" key="1">
    <source>
        <dbReference type="EMBL" id="EDR03044.1"/>
    </source>
</evidence>
<dbReference type="RefSeq" id="XP_001886185.1">
    <property type="nucleotide sequence ID" value="XM_001886150.1"/>
</dbReference>
<gene>
    <name evidence="1" type="ORF">LACBIDRAFT_331782</name>
</gene>
<dbReference type="KEGG" id="lbc:LACBIDRAFT_331782"/>
<keyword evidence="2" id="KW-1185">Reference proteome</keyword>
<dbReference type="OrthoDB" id="3227768at2759"/>
<dbReference type="Proteomes" id="UP000001194">
    <property type="component" value="Unassembled WGS sequence"/>
</dbReference>
<reference evidence="1 2" key="1">
    <citation type="journal article" date="2008" name="Nature">
        <title>The genome of Laccaria bicolor provides insights into mycorrhizal symbiosis.</title>
        <authorList>
            <person name="Martin F."/>
            <person name="Aerts A."/>
            <person name="Ahren D."/>
            <person name="Brun A."/>
            <person name="Danchin E.G.J."/>
            <person name="Duchaussoy F."/>
            <person name="Gibon J."/>
            <person name="Kohler A."/>
            <person name="Lindquist E."/>
            <person name="Pereda V."/>
            <person name="Salamov A."/>
            <person name="Shapiro H.J."/>
            <person name="Wuyts J."/>
            <person name="Blaudez D."/>
            <person name="Buee M."/>
            <person name="Brokstein P."/>
            <person name="Canbaeck B."/>
            <person name="Cohen D."/>
            <person name="Courty P.E."/>
            <person name="Coutinho P.M."/>
            <person name="Delaruelle C."/>
            <person name="Detter J.C."/>
            <person name="Deveau A."/>
            <person name="DiFazio S."/>
            <person name="Duplessis S."/>
            <person name="Fraissinet-Tachet L."/>
            <person name="Lucic E."/>
            <person name="Frey-Klett P."/>
            <person name="Fourrey C."/>
            <person name="Feussner I."/>
            <person name="Gay G."/>
            <person name="Grimwood J."/>
            <person name="Hoegger P.J."/>
            <person name="Jain P."/>
            <person name="Kilaru S."/>
            <person name="Labbe J."/>
            <person name="Lin Y.C."/>
            <person name="Legue V."/>
            <person name="Le Tacon F."/>
            <person name="Marmeisse R."/>
            <person name="Melayah D."/>
            <person name="Montanini B."/>
            <person name="Muratet M."/>
            <person name="Nehls U."/>
            <person name="Niculita-Hirzel H."/>
            <person name="Oudot-Le Secq M.P."/>
            <person name="Peter M."/>
            <person name="Quesneville H."/>
            <person name="Rajashekar B."/>
            <person name="Reich M."/>
            <person name="Rouhier N."/>
            <person name="Schmutz J."/>
            <person name="Yin T."/>
            <person name="Chalot M."/>
            <person name="Henrissat B."/>
            <person name="Kuees U."/>
            <person name="Lucas S."/>
            <person name="Van de Peer Y."/>
            <person name="Podila G.K."/>
            <person name="Polle A."/>
            <person name="Pukkila P.J."/>
            <person name="Richardson P.M."/>
            <person name="Rouze P."/>
            <person name="Sanders I.R."/>
            <person name="Stajich J.E."/>
            <person name="Tunlid A."/>
            <person name="Tuskan G."/>
            <person name="Grigoriev I.V."/>
        </authorList>
    </citation>
    <scope>NUCLEOTIDE SEQUENCE [LARGE SCALE GENOMIC DNA]</scope>
    <source>
        <strain evidence="2">S238N-H82 / ATCC MYA-4686</strain>
    </source>
</reference>
<proteinExistence type="predicted"/>
<dbReference type="GeneID" id="6081816"/>
<dbReference type="AlphaFoldDB" id="B0DQJ2"/>
<dbReference type="HOGENOM" id="CLU_1855610_0_0_1"/>
<accession>B0DQJ2</accession>
<sequence length="138" mass="14736">MRKITPSKPSFDLNTAISAAESSFGGKHNGHPASVKYVALTDGSAALAHVIQIQSDEDDSWLEAMAQAMAQGFVHHEPELWALLGLDDGPRRPGFGTAGPGWLTALGRAWHITTREGRIAAAFLSMPAGRKPLPIHNC</sequence>
<dbReference type="InParanoid" id="B0DQJ2"/>
<evidence type="ECO:0000313" key="2">
    <source>
        <dbReference type="Proteomes" id="UP000001194"/>
    </source>
</evidence>
<protein>
    <submittedName>
        <fullName evidence="1">Predicted protein</fullName>
    </submittedName>
</protein>
<organism evidence="2">
    <name type="scientific">Laccaria bicolor (strain S238N-H82 / ATCC MYA-4686)</name>
    <name type="common">Bicoloured deceiver</name>
    <name type="synonym">Laccaria laccata var. bicolor</name>
    <dbReference type="NCBI Taxonomy" id="486041"/>
    <lineage>
        <taxon>Eukaryota</taxon>
        <taxon>Fungi</taxon>
        <taxon>Dikarya</taxon>
        <taxon>Basidiomycota</taxon>
        <taxon>Agaricomycotina</taxon>
        <taxon>Agaricomycetes</taxon>
        <taxon>Agaricomycetidae</taxon>
        <taxon>Agaricales</taxon>
        <taxon>Agaricineae</taxon>
        <taxon>Hydnangiaceae</taxon>
        <taxon>Laccaria</taxon>
    </lineage>
</organism>